<dbReference type="PANTHER" id="PTHR30050:SF4">
    <property type="entry name" value="ATP-BINDING PROTEIN RV3427C IN INSERTION SEQUENCE-RELATED"/>
    <property type="match status" value="1"/>
</dbReference>
<evidence type="ECO:0000313" key="2">
    <source>
        <dbReference type="EMBL" id="RAK34348.1"/>
    </source>
</evidence>
<protein>
    <submittedName>
        <fullName evidence="2">DnaA-like protein</fullName>
    </submittedName>
</protein>
<dbReference type="GO" id="GO:0005524">
    <property type="term" value="F:ATP binding"/>
    <property type="evidence" value="ECO:0007669"/>
    <property type="project" value="InterPro"/>
</dbReference>
<sequence length="150" mass="16858">MSLEFTNIVHTRAEAFEILKLIAARHGRTLCLETCSRALGRRRKAGSVELCDALIDLLAAAFGVCGKELRSPLRGKRETSRIRQIGMYIAHTSFGMAMSEVAVGFSRDRTTVMHACHLVEDMRDDRDFDAIITSFERIVHSAFTAWRNVV</sequence>
<dbReference type="NCBIfam" id="NF004686">
    <property type="entry name" value="PRK06030.1-1"/>
    <property type="match status" value="1"/>
</dbReference>
<comment type="caution">
    <text evidence="2">The sequence shown here is derived from an EMBL/GenBank/DDBJ whole genome shotgun (WGS) entry which is preliminary data.</text>
</comment>
<dbReference type="InterPro" id="IPR010921">
    <property type="entry name" value="Trp_repressor/repl_initiator"/>
</dbReference>
<dbReference type="PANTHER" id="PTHR30050">
    <property type="entry name" value="CHROMOSOMAL REPLICATION INITIATOR PROTEIN DNAA"/>
    <property type="match status" value="1"/>
</dbReference>
<dbReference type="GO" id="GO:0006275">
    <property type="term" value="P:regulation of DNA replication"/>
    <property type="evidence" value="ECO:0007669"/>
    <property type="project" value="InterPro"/>
</dbReference>
<reference evidence="2 3" key="1">
    <citation type="submission" date="2018-06" db="EMBL/GenBank/DDBJ databases">
        <title>Genomic Encyclopedia of Type Strains, Phase IV (KMG-IV): sequencing the most valuable type-strain genomes for metagenomic binning, comparative biology and taxonomic classification.</title>
        <authorList>
            <person name="Goeker M."/>
        </authorList>
    </citation>
    <scope>NUCLEOTIDE SEQUENCE [LARGE SCALE GENOMIC DNA]</scope>
    <source>
        <strain evidence="2 3">DSM 26720</strain>
    </source>
</reference>
<dbReference type="Proteomes" id="UP000249453">
    <property type="component" value="Unassembled WGS sequence"/>
</dbReference>
<gene>
    <name evidence="2" type="ORF">C7374_101682</name>
</gene>
<keyword evidence="3" id="KW-1185">Reference proteome</keyword>
<evidence type="ECO:0000313" key="3">
    <source>
        <dbReference type="Proteomes" id="UP000249453"/>
    </source>
</evidence>
<organism evidence="2 3">
    <name type="scientific">Falsochrobactrum ovis</name>
    <dbReference type="NCBI Taxonomy" id="1293442"/>
    <lineage>
        <taxon>Bacteria</taxon>
        <taxon>Pseudomonadati</taxon>
        <taxon>Pseudomonadota</taxon>
        <taxon>Alphaproteobacteria</taxon>
        <taxon>Hyphomicrobiales</taxon>
        <taxon>Brucellaceae</taxon>
        <taxon>Falsochrobactrum</taxon>
    </lineage>
</organism>
<feature type="domain" description="Chromosomal replication initiator DnaA C-terminal" evidence="1">
    <location>
        <begin position="50"/>
        <end position="119"/>
    </location>
</feature>
<dbReference type="Gene3D" id="1.10.1750.10">
    <property type="match status" value="1"/>
</dbReference>
<dbReference type="Pfam" id="PF08299">
    <property type="entry name" value="Bac_DnaA_C"/>
    <property type="match status" value="1"/>
</dbReference>
<dbReference type="GO" id="GO:0006270">
    <property type="term" value="P:DNA replication initiation"/>
    <property type="evidence" value="ECO:0007669"/>
    <property type="project" value="InterPro"/>
</dbReference>
<dbReference type="EMBL" id="QLMK01000001">
    <property type="protein sequence ID" value="RAK34348.1"/>
    <property type="molecule type" value="Genomic_DNA"/>
</dbReference>
<dbReference type="AlphaFoldDB" id="A0A364K069"/>
<dbReference type="CDD" id="cd06571">
    <property type="entry name" value="Bac_DnaA_C"/>
    <property type="match status" value="1"/>
</dbReference>
<dbReference type="SMART" id="SM00760">
    <property type="entry name" value="Bac_DnaA_C"/>
    <property type="match status" value="1"/>
</dbReference>
<evidence type="ECO:0000259" key="1">
    <source>
        <dbReference type="SMART" id="SM00760"/>
    </source>
</evidence>
<dbReference type="GO" id="GO:0043565">
    <property type="term" value="F:sequence-specific DNA binding"/>
    <property type="evidence" value="ECO:0007669"/>
    <property type="project" value="InterPro"/>
</dbReference>
<dbReference type="SUPFAM" id="SSF48295">
    <property type="entry name" value="TrpR-like"/>
    <property type="match status" value="1"/>
</dbReference>
<name>A0A364K069_9HYPH</name>
<dbReference type="InterPro" id="IPR013159">
    <property type="entry name" value="DnaA_C"/>
</dbReference>
<proteinExistence type="predicted"/>
<accession>A0A364K069</accession>